<dbReference type="InterPro" id="IPR017441">
    <property type="entry name" value="Protein_kinase_ATP_BS"/>
</dbReference>
<dbReference type="InParanoid" id="E9GRE1"/>
<dbReference type="SMART" id="SM00060">
    <property type="entry name" value="FN3"/>
    <property type="match status" value="1"/>
</dbReference>
<dbReference type="CDD" id="cd14103">
    <property type="entry name" value="STKc_MLCK"/>
    <property type="match status" value="1"/>
</dbReference>
<dbReference type="FunFam" id="1.10.510.10:FF:000175">
    <property type="entry name" value="Myosin light chain kinase, smooth muscle"/>
    <property type="match status" value="1"/>
</dbReference>
<evidence type="ECO:0000256" key="1">
    <source>
        <dbReference type="ARBA" id="ARBA00022527"/>
    </source>
</evidence>
<evidence type="ECO:0000313" key="11">
    <source>
        <dbReference type="Proteomes" id="UP000000305"/>
    </source>
</evidence>
<dbReference type="PROSITE" id="PS50853">
    <property type="entry name" value="FN3"/>
    <property type="match status" value="1"/>
</dbReference>
<dbReference type="SMART" id="SM00220">
    <property type="entry name" value="S_TKc"/>
    <property type="match status" value="1"/>
</dbReference>
<dbReference type="GO" id="GO:0005737">
    <property type="term" value="C:cytoplasm"/>
    <property type="evidence" value="ECO:0000318"/>
    <property type="project" value="GO_Central"/>
</dbReference>
<protein>
    <recommendedName>
        <fullName evidence="12">Protein kinase domain-containing protein</fullName>
    </recommendedName>
</protein>
<dbReference type="OrthoDB" id="10260894at2759"/>
<dbReference type="Gene3D" id="2.60.40.10">
    <property type="entry name" value="Immunoglobulins"/>
    <property type="match status" value="1"/>
</dbReference>
<dbReference type="PROSITE" id="PS50011">
    <property type="entry name" value="PROTEIN_KINASE_DOM"/>
    <property type="match status" value="1"/>
</dbReference>
<feature type="binding site" evidence="6">
    <location>
        <position position="237"/>
    </location>
    <ligand>
        <name>ATP</name>
        <dbReference type="ChEBI" id="CHEBI:30616"/>
    </ligand>
</feature>
<feature type="domain" description="Protein kinase" evidence="8">
    <location>
        <begin position="208"/>
        <end position="463"/>
    </location>
</feature>
<evidence type="ECO:0000313" key="10">
    <source>
        <dbReference type="EMBL" id="EFX78010.1"/>
    </source>
</evidence>
<evidence type="ECO:0000259" key="9">
    <source>
        <dbReference type="PROSITE" id="PS50853"/>
    </source>
</evidence>
<feature type="region of interest" description="Disordered" evidence="7">
    <location>
        <begin position="147"/>
        <end position="187"/>
    </location>
</feature>
<evidence type="ECO:0000259" key="8">
    <source>
        <dbReference type="PROSITE" id="PS50011"/>
    </source>
</evidence>
<evidence type="ECO:0000256" key="2">
    <source>
        <dbReference type="ARBA" id="ARBA00022679"/>
    </source>
</evidence>
<dbReference type="Proteomes" id="UP000000305">
    <property type="component" value="Unassembled WGS sequence"/>
</dbReference>
<organism evidence="10 11">
    <name type="scientific">Daphnia pulex</name>
    <name type="common">Water flea</name>
    <dbReference type="NCBI Taxonomy" id="6669"/>
    <lineage>
        <taxon>Eukaryota</taxon>
        <taxon>Metazoa</taxon>
        <taxon>Ecdysozoa</taxon>
        <taxon>Arthropoda</taxon>
        <taxon>Crustacea</taxon>
        <taxon>Branchiopoda</taxon>
        <taxon>Diplostraca</taxon>
        <taxon>Cladocera</taxon>
        <taxon>Anomopoda</taxon>
        <taxon>Daphniidae</taxon>
        <taxon>Daphnia</taxon>
    </lineage>
</organism>
<feature type="compositionally biased region" description="Basic and acidic residues" evidence="7">
    <location>
        <begin position="147"/>
        <end position="170"/>
    </location>
</feature>
<dbReference type="GO" id="GO:0005524">
    <property type="term" value="F:ATP binding"/>
    <property type="evidence" value="ECO:0007669"/>
    <property type="project" value="UniProtKB-UniRule"/>
</dbReference>
<dbReference type="InterPro" id="IPR036116">
    <property type="entry name" value="FN3_sf"/>
</dbReference>
<name>E9GRE1_DAPPU</name>
<evidence type="ECO:0000256" key="5">
    <source>
        <dbReference type="ARBA" id="ARBA00022840"/>
    </source>
</evidence>
<evidence type="ECO:0000256" key="6">
    <source>
        <dbReference type="PROSITE-ProRule" id="PRU10141"/>
    </source>
</evidence>
<proteinExistence type="predicted"/>
<keyword evidence="4" id="KW-0418">Kinase</keyword>
<sequence>MASLSLHGITADDSGKYIVMAENTFGMDCHYASLAVEGPPDPGGKPTICEVKADSLTLTWYGSVYDGGSVITGYLVEICETGQSWRVLTSECNSTSYVIHGLAPLRTYQFRVRAKNIHGSSEPSCPSDPLFYQPPLVAERRDKAVVVDHHHHREEKDLHRQVSSRDGRPEDELDYDQDNDESDESHAPQFEHCHVTVQPGEPHFLEKYSVHEELGKGRFGVVYRLVDRASGALRAAKYVRCIKAADREKVYQEVAIMNKLQHPKLLQLAAAYDCPKEIVLVTEYISGGELFERVVADDFTLTERDCILFMRQICQGVGYMHSKSIVHLDLKPENILCQSPNSHRIKLIDFGLARQLDPDTPVRVLFGTPEFIAPEIVSYEPIGCATDMWSLGVVCYVLLSGLSPFMGDNDADTFANITSSDYDFDDDAFAAISSDAKDFISSLLVKRPELRLSAETCLQHKWLAQAKQTMNSVKLPTDRLKKFIIRRKWQVEPPWRRRAAAVAASALLRARA</sequence>
<dbReference type="GO" id="GO:0004687">
    <property type="term" value="F:myosin light chain kinase activity"/>
    <property type="evidence" value="ECO:0000318"/>
    <property type="project" value="GO_Central"/>
</dbReference>
<keyword evidence="1" id="KW-0723">Serine/threonine-protein kinase</keyword>
<dbReference type="PROSITE" id="PS00107">
    <property type="entry name" value="PROTEIN_KINASE_ATP"/>
    <property type="match status" value="1"/>
</dbReference>
<keyword evidence="3 6" id="KW-0547">Nucleotide-binding</keyword>
<dbReference type="InterPro" id="IPR011009">
    <property type="entry name" value="Kinase-like_dom_sf"/>
</dbReference>
<feature type="domain" description="Fibronectin type-III" evidence="9">
    <location>
        <begin position="42"/>
        <end position="136"/>
    </location>
</feature>
<dbReference type="FunFam" id="2.60.40.10:FF:001127">
    <property type="entry name" value="Myosin, light chain kinase a"/>
    <property type="match status" value="1"/>
</dbReference>
<accession>E9GRE1</accession>
<keyword evidence="11" id="KW-1185">Reference proteome</keyword>
<dbReference type="HOGENOM" id="CLU_000288_76_3_1"/>
<dbReference type="InterPro" id="IPR013783">
    <property type="entry name" value="Ig-like_fold"/>
</dbReference>
<evidence type="ECO:0000256" key="3">
    <source>
        <dbReference type="ARBA" id="ARBA00022741"/>
    </source>
</evidence>
<dbReference type="InterPro" id="IPR003961">
    <property type="entry name" value="FN3_dom"/>
</dbReference>
<dbReference type="InterPro" id="IPR000719">
    <property type="entry name" value="Prot_kinase_dom"/>
</dbReference>
<dbReference type="eggNOG" id="KOG0613">
    <property type="taxonomic scope" value="Eukaryota"/>
</dbReference>
<dbReference type="InterPro" id="IPR008271">
    <property type="entry name" value="Ser/Thr_kinase_AS"/>
</dbReference>
<gene>
    <name evidence="10" type="ORF">DAPPUDRAFT_305289</name>
</gene>
<dbReference type="Pfam" id="PF00041">
    <property type="entry name" value="fn3"/>
    <property type="match status" value="1"/>
</dbReference>
<dbReference type="PANTHER" id="PTHR24342">
    <property type="entry name" value="SERINE/THREONINE-PROTEIN KINASE 17"/>
    <property type="match status" value="1"/>
</dbReference>
<reference evidence="10 11" key="1">
    <citation type="journal article" date="2011" name="Science">
        <title>The ecoresponsive genome of Daphnia pulex.</title>
        <authorList>
            <person name="Colbourne J.K."/>
            <person name="Pfrender M.E."/>
            <person name="Gilbert D."/>
            <person name="Thomas W.K."/>
            <person name="Tucker A."/>
            <person name="Oakley T.H."/>
            <person name="Tokishita S."/>
            <person name="Aerts A."/>
            <person name="Arnold G.J."/>
            <person name="Basu M.K."/>
            <person name="Bauer D.J."/>
            <person name="Caceres C.E."/>
            <person name="Carmel L."/>
            <person name="Casola C."/>
            <person name="Choi J.H."/>
            <person name="Detter J.C."/>
            <person name="Dong Q."/>
            <person name="Dusheyko S."/>
            <person name="Eads B.D."/>
            <person name="Frohlich T."/>
            <person name="Geiler-Samerotte K.A."/>
            <person name="Gerlach D."/>
            <person name="Hatcher P."/>
            <person name="Jogdeo S."/>
            <person name="Krijgsveld J."/>
            <person name="Kriventseva E.V."/>
            <person name="Kultz D."/>
            <person name="Laforsch C."/>
            <person name="Lindquist E."/>
            <person name="Lopez J."/>
            <person name="Manak J.R."/>
            <person name="Muller J."/>
            <person name="Pangilinan J."/>
            <person name="Patwardhan R.P."/>
            <person name="Pitluck S."/>
            <person name="Pritham E.J."/>
            <person name="Rechtsteiner A."/>
            <person name="Rho M."/>
            <person name="Rogozin I.B."/>
            <person name="Sakarya O."/>
            <person name="Salamov A."/>
            <person name="Schaack S."/>
            <person name="Shapiro H."/>
            <person name="Shiga Y."/>
            <person name="Skalitzky C."/>
            <person name="Smith Z."/>
            <person name="Souvorov A."/>
            <person name="Sung W."/>
            <person name="Tang Z."/>
            <person name="Tsuchiya D."/>
            <person name="Tu H."/>
            <person name="Vos H."/>
            <person name="Wang M."/>
            <person name="Wolf Y.I."/>
            <person name="Yamagata H."/>
            <person name="Yamada T."/>
            <person name="Ye Y."/>
            <person name="Shaw J.R."/>
            <person name="Andrews J."/>
            <person name="Crease T.J."/>
            <person name="Tang H."/>
            <person name="Lucas S.M."/>
            <person name="Robertson H.M."/>
            <person name="Bork P."/>
            <person name="Koonin E.V."/>
            <person name="Zdobnov E.M."/>
            <person name="Grigoriev I.V."/>
            <person name="Lynch M."/>
            <person name="Boore J.L."/>
        </authorList>
    </citation>
    <scope>NUCLEOTIDE SEQUENCE [LARGE SCALE GENOMIC DNA]</scope>
</reference>
<evidence type="ECO:0008006" key="12">
    <source>
        <dbReference type="Google" id="ProtNLM"/>
    </source>
</evidence>
<dbReference type="CDD" id="cd00063">
    <property type="entry name" value="FN3"/>
    <property type="match status" value="1"/>
</dbReference>
<dbReference type="Gene3D" id="1.10.510.10">
    <property type="entry name" value="Transferase(Phosphotransferase) domain 1"/>
    <property type="match status" value="1"/>
</dbReference>
<dbReference type="SUPFAM" id="SSF49265">
    <property type="entry name" value="Fibronectin type III"/>
    <property type="match status" value="1"/>
</dbReference>
<dbReference type="PANTHER" id="PTHR24342:SF20">
    <property type="entry name" value="MYOSIN LIGHT CHAIN KINASE, SMOOTH MUSCLE"/>
    <property type="match status" value="1"/>
</dbReference>
<dbReference type="PRINTS" id="PR00014">
    <property type="entry name" value="FNTYPEIII"/>
</dbReference>
<keyword evidence="5 6" id="KW-0067">ATP-binding</keyword>
<dbReference type="Pfam" id="PF00069">
    <property type="entry name" value="Pkinase"/>
    <property type="match status" value="1"/>
</dbReference>
<evidence type="ECO:0000256" key="4">
    <source>
        <dbReference type="ARBA" id="ARBA00022777"/>
    </source>
</evidence>
<dbReference type="GO" id="GO:0007165">
    <property type="term" value="P:signal transduction"/>
    <property type="evidence" value="ECO:0000318"/>
    <property type="project" value="GO_Central"/>
</dbReference>
<dbReference type="PhylomeDB" id="E9GRE1"/>
<dbReference type="PROSITE" id="PS00108">
    <property type="entry name" value="PROTEIN_KINASE_ST"/>
    <property type="match status" value="1"/>
</dbReference>
<dbReference type="Gene3D" id="3.30.200.20">
    <property type="entry name" value="Phosphorylase Kinase, domain 1"/>
    <property type="match status" value="1"/>
</dbReference>
<dbReference type="OMA" id="AWMASSA"/>
<dbReference type="EMBL" id="GL732559">
    <property type="protein sequence ID" value="EFX78010.1"/>
    <property type="molecule type" value="Genomic_DNA"/>
</dbReference>
<keyword evidence="2" id="KW-0808">Transferase</keyword>
<dbReference type="SUPFAM" id="SSF56112">
    <property type="entry name" value="Protein kinase-like (PK-like)"/>
    <property type="match status" value="1"/>
</dbReference>
<dbReference type="KEGG" id="dpx:DAPPUDRAFT_305289"/>
<dbReference type="STRING" id="6669.E9GRE1"/>
<dbReference type="AlphaFoldDB" id="E9GRE1"/>
<feature type="compositionally biased region" description="Acidic residues" evidence="7">
    <location>
        <begin position="171"/>
        <end position="183"/>
    </location>
</feature>
<evidence type="ECO:0000256" key="7">
    <source>
        <dbReference type="SAM" id="MobiDB-lite"/>
    </source>
</evidence>